<dbReference type="KEGG" id="nhu:H0264_23750"/>
<sequence length="92" mass="10454">MIYESNRSITSSITFEWADCLPGREEPAWELSWRPEPLLTREQARAAMELTEWCSGGAEPGKRAEEIAAELGTTVQHVMAVLHQRMLERGRP</sequence>
<evidence type="ECO:0000313" key="2">
    <source>
        <dbReference type="Proteomes" id="UP000515512"/>
    </source>
</evidence>
<dbReference type="EMBL" id="CP059399">
    <property type="protein sequence ID" value="QLY28381.1"/>
    <property type="molecule type" value="Genomic_DNA"/>
</dbReference>
<dbReference type="RefSeq" id="WP_181579589.1">
    <property type="nucleotide sequence ID" value="NZ_CP059399.1"/>
</dbReference>
<proteinExistence type="predicted"/>
<gene>
    <name evidence="1" type="ORF">H0264_23750</name>
</gene>
<dbReference type="Proteomes" id="UP000515512">
    <property type="component" value="Chromosome"/>
</dbReference>
<name>A0A7D6V629_9NOCA</name>
<protein>
    <submittedName>
        <fullName evidence="1">Uncharacterized protein</fullName>
    </submittedName>
</protein>
<accession>A0A7D6V629</accession>
<evidence type="ECO:0000313" key="1">
    <source>
        <dbReference type="EMBL" id="QLY28381.1"/>
    </source>
</evidence>
<dbReference type="AlphaFoldDB" id="A0A7D6V629"/>
<reference evidence="1 2" key="1">
    <citation type="submission" date="2020-07" db="EMBL/GenBank/DDBJ databases">
        <authorList>
            <person name="Zhuang K."/>
            <person name="Ran Y."/>
        </authorList>
    </citation>
    <scope>NUCLEOTIDE SEQUENCE [LARGE SCALE GENOMIC DNA]</scope>
    <source>
        <strain evidence="1 2">WCH-YHL-001</strain>
    </source>
</reference>
<organism evidence="1 2">
    <name type="scientific">Nocardia huaxiensis</name>
    <dbReference type="NCBI Taxonomy" id="2755382"/>
    <lineage>
        <taxon>Bacteria</taxon>
        <taxon>Bacillati</taxon>
        <taxon>Actinomycetota</taxon>
        <taxon>Actinomycetes</taxon>
        <taxon>Mycobacteriales</taxon>
        <taxon>Nocardiaceae</taxon>
        <taxon>Nocardia</taxon>
    </lineage>
</organism>
<keyword evidence="2" id="KW-1185">Reference proteome</keyword>